<comment type="caution">
    <text evidence="2">The sequence shown here is derived from an EMBL/GenBank/DDBJ whole genome shotgun (WGS) entry which is preliminary data.</text>
</comment>
<sequence>MSQQMTLEHAPAVPLRDRLAARTAVALARLLGHMPPRRLRFMLYLARCGAAPATGAQALAARHAVVAVSNRCAGPWCLQRSLSTALLCRLRGVWPTWCTGVRTEPFRAHAWVEVDGRPIGEPHPPGYYTPILTVAPREGAEGYGKGA</sequence>
<dbReference type="Proteomes" id="UP000661858">
    <property type="component" value="Unassembled WGS sequence"/>
</dbReference>
<accession>A0A937EFA7</accession>
<reference evidence="2" key="1">
    <citation type="submission" date="2021-01" db="EMBL/GenBank/DDBJ databases">
        <title>WGS of actinomycetes isolated from Thailand.</title>
        <authorList>
            <person name="Thawai C."/>
        </authorList>
    </citation>
    <scope>NUCLEOTIDE SEQUENCE</scope>
    <source>
        <strain evidence="2">RCU-197</strain>
    </source>
</reference>
<feature type="domain" description="Microcin J25-processing protein McjB C-terminal" evidence="1">
    <location>
        <begin position="24"/>
        <end position="133"/>
    </location>
</feature>
<organism evidence="2 3">
    <name type="scientific">Streptomyces actinomycinicus</name>
    <dbReference type="NCBI Taxonomy" id="1695166"/>
    <lineage>
        <taxon>Bacteria</taxon>
        <taxon>Bacillati</taxon>
        <taxon>Actinomycetota</taxon>
        <taxon>Actinomycetes</taxon>
        <taxon>Kitasatosporales</taxon>
        <taxon>Streptomycetaceae</taxon>
        <taxon>Streptomyces</taxon>
    </lineage>
</organism>
<dbReference type="EMBL" id="JAERRK010000001">
    <property type="protein sequence ID" value="MBL1081080.1"/>
    <property type="molecule type" value="Genomic_DNA"/>
</dbReference>
<gene>
    <name evidence="2" type="ORF">JK359_03675</name>
</gene>
<evidence type="ECO:0000313" key="3">
    <source>
        <dbReference type="Proteomes" id="UP000661858"/>
    </source>
</evidence>
<evidence type="ECO:0000313" key="2">
    <source>
        <dbReference type="EMBL" id="MBL1081080.1"/>
    </source>
</evidence>
<keyword evidence="3" id="KW-1185">Reference proteome</keyword>
<dbReference type="NCBIfam" id="NF033537">
    <property type="entry name" value="lasso_biosyn_B2"/>
    <property type="match status" value="1"/>
</dbReference>
<name>A0A937EFA7_9ACTN</name>
<protein>
    <submittedName>
        <fullName evidence="2">Lasso peptide biosynthesis B2 protein</fullName>
    </submittedName>
</protein>
<dbReference type="InterPro" id="IPR053521">
    <property type="entry name" value="McjB-like"/>
</dbReference>
<proteinExistence type="predicted"/>
<evidence type="ECO:0000259" key="1">
    <source>
        <dbReference type="Pfam" id="PF13471"/>
    </source>
</evidence>
<dbReference type="RefSeq" id="WP_201831483.1">
    <property type="nucleotide sequence ID" value="NZ_JBHLYJ010000007.1"/>
</dbReference>
<dbReference type="InterPro" id="IPR032708">
    <property type="entry name" value="McjB_C"/>
</dbReference>
<dbReference type="AlphaFoldDB" id="A0A937EFA7"/>
<dbReference type="Pfam" id="PF13471">
    <property type="entry name" value="Transglut_core3"/>
    <property type="match status" value="1"/>
</dbReference>